<dbReference type="Gene3D" id="1.10.405.20">
    <property type="match status" value="1"/>
</dbReference>
<comment type="caution">
    <text evidence="2">The sequence shown here is derived from an EMBL/GenBank/DDBJ whole genome shotgun (WGS) entry which is preliminary data.</text>
</comment>
<dbReference type="Gene3D" id="3.50.50.60">
    <property type="entry name" value="FAD/NAD(P)-binding domain"/>
    <property type="match status" value="1"/>
</dbReference>
<evidence type="ECO:0000313" key="3">
    <source>
        <dbReference type="Proteomes" id="UP001152646"/>
    </source>
</evidence>
<dbReference type="InterPro" id="IPR036188">
    <property type="entry name" value="FAD/NAD-bd_sf"/>
</dbReference>
<evidence type="ECO:0000256" key="1">
    <source>
        <dbReference type="SAM" id="SignalP"/>
    </source>
</evidence>
<protein>
    <recommendedName>
        <fullName evidence="4">Amine oxidase domain-containing protein</fullName>
    </recommendedName>
</protein>
<proteinExistence type="predicted"/>
<organism evidence="2 3">
    <name type="scientific">Penicillium salamii</name>
    <dbReference type="NCBI Taxonomy" id="1612424"/>
    <lineage>
        <taxon>Eukaryota</taxon>
        <taxon>Fungi</taxon>
        <taxon>Dikarya</taxon>
        <taxon>Ascomycota</taxon>
        <taxon>Pezizomycotina</taxon>
        <taxon>Eurotiomycetes</taxon>
        <taxon>Eurotiomycetidae</taxon>
        <taxon>Eurotiales</taxon>
        <taxon>Aspergillaceae</taxon>
        <taxon>Penicillium</taxon>
    </lineage>
</organism>
<dbReference type="Proteomes" id="UP001152646">
    <property type="component" value="Unassembled WGS sequence"/>
</dbReference>
<dbReference type="OrthoDB" id="68575at2759"/>
<feature type="chain" id="PRO_5040948877" description="Amine oxidase domain-containing protein" evidence="1">
    <location>
        <begin position="22"/>
        <end position="460"/>
    </location>
</feature>
<feature type="signal peptide" evidence="1">
    <location>
        <begin position="1"/>
        <end position="21"/>
    </location>
</feature>
<dbReference type="AlphaFoldDB" id="A0A9W4J990"/>
<sequence length="460" mass="50798">MSSIWRILLTVGSYLVMHVAGNILDPKSYDPEDVIVTDVAIIGGGAAGTYAAINLREMGQKVVLVEKKKHLGGHTNTYTDHTNNVTVDYGVQAYMNNTATLCFFAHFGVPLVNYGLFNITFEATDFNTGQPVQFAPSRDFSAWAAQLAKYPWLNSTWNVPLPVDPDLLLPFGDFLAKYNMTSSAFTLYFSANGLSNPLQQPTVNVMKMVNQAFLYQMSGGAVVTARHSNKEIYRKAAVELGSSALTKSKITAVSRPQSGPVSLAVKSRIGSKLIQASKLLITIPPTLHNLQSLDLNMEELELFTQWKIFGYFTLLLNNTGLPSGVQYINVDNSPTVYHIPEHPSASQITSTRIPGAVYVYFRSPYDMKRKGVEKAAIKAIQNIQRARNLTQTTPTVLKYKSHTPFKLSVSADCIASGFYSNLYALQGKRNTWYSGAAFIDHNSGLIWEFTQSLLPQLVSH</sequence>
<dbReference type="EMBL" id="CAJVPA010000185">
    <property type="protein sequence ID" value="CAG8379604.1"/>
    <property type="molecule type" value="Genomic_DNA"/>
</dbReference>
<gene>
    <name evidence="2" type="ORF">PSALAMII_LOCUS5869</name>
</gene>
<evidence type="ECO:0008006" key="4">
    <source>
        <dbReference type="Google" id="ProtNLM"/>
    </source>
</evidence>
<keyword evidence="1" id="KW-0732">Signal</keyword>
<name>A0A9W4J990_9EURO</name>
<reference evidence="2" key="1">
    <citation type="submission" date="2021-07" db="EMBL/GenBank/DDBJ databases">
        <authorList>
            <person name="Branca A.L. A."/>
        </authorList>
    </citation>
    <scope>NUCLEOTIDE SEQUENCE</scope>
</reference>
<dbReference type="Pfam" id="PF13450">
    <property type="entry name" value="NAD_binding_8"/>
    <property type="match status" value="1"/>
</dbReference>
<accession>A0A9W4J990</accession>
<dbReference type="SUPFAM" id="SSF51905">
    <property type="entry name" value="FAD/NAD(P)-binding domain"/>
    <property type="match status" value="1"/>
</dbReference>
<dbReference type="Gene3D" id="3.30.70.1990">
    <property type="match status" value="1"/>
</dbReference>
<evidence type="ECO:0000313" key="2">
    <source>
        <dbReference type="EMBL" id="CAG8379604.1"/>
    </source>
</evidence>